<evidence type="ECO:0000256" key="1">
    <source>
        <dbReference type="ARBA" id="ARBA00010515"/>
    </source>
</evidence>
<dbReference type="GO" id="GO:0016787">
    <property type="term" value="F:hydrolase activity"/>
    <property type="evidence" value="ECO:0007669"/>
    <property type="project" value="UniProtKB-KW"/>
</dbReference>
<dbReference type="InterPro" id="IPR002168">
    <property type="entry name" value="Lipase_GDXG_HIS_AS"/>
</dbReference>
<keyword evidence="7" id="KW-1185">Reference proteome</keyword>
<evidence type="ECO:0000313" key="6">
    <source>
        <dbReference type="EMBL" id="EMD40895.1"/>
    </source>
</evidence>
<comment type="similarity">
    <text evidence="1">Belongs to the 'GDXG' lipolytic enzyme family.</text>
</comment>
<dbReference type="STRING" id="914234.M2R914"/>
<dbReference type="PANTHER" id="PTHR48081:SF5">
    <property type="entry name" value="ALPHA_BETA HYDROLASE FOLD-3 DOMAIN-CONTAINING PROTEIN"/>
    <property type="match status" value="1"/>
</dbReference>
<protein>
    <recommendedName>
        <fullName evidence="5">Alpha/beta hydrolase fold-3 domain-containing protein</fullName>
    </recommendedName>
</protein>
<dbReference type="SUPFAM" id="SSF53474">
    <property type="entry name" value="alpha/beta-Hydrolases"/>
    <property type="match status" value="1"/>
</dbReference>
<feature type="compositionally biased region" description="Basic and acidic residues" evidence="4">
    <location>
        <begin position="360"/>
        <end position="372"/>
    </location>
</feature>
<dbReference type="InterPro" id="IPR033140">
    <property type="entry name" value="Lipase_GDXG_put_SER_AS"/>
</dbReference>
<feature type="region of interest" description="Disordered" evidence="4">
    <location>
        <begin position="587"/>
        <end position="646"/>
    </location>
</feature>
<dbReference type="Gene3D" id="3.40.50.1820">
    <property type="entry name" value="alpha/beta hydrolase"/>
    <property type="match status" value="2"/>
</dbReference>
<evidence type="ECO:0000313" key="7">
    <source>
        <dbReference type="Proteomes" id="UP000016930"/>
    </source>
</evidence>
<reference evidence="6 7" key="1">
    <citation type="journal article" date="2012" name="Proc. Natl. Acad. Sci. U.S.A.">
        <title>Comparative genomics of Ceriporiopsis subvermispora and Phanerochaete chrysosporium provide insight into selective ligninolysis.</title>
        <authorList>
            <person name="Fernandez-Fueyo E."/>
            <person name="Ruiz-Duenas F.J."/>
            <person name="Ferreira P."/>
            <person name="Floudas D."/>
            <person name="Hibbett D.S."/>
            <person name="Canessa P."/>
            <person name="Larrondo L.F."/>
            <person name="James T.Y."/>
            <person name="Seelenfreund D."/>
            <person name="Lobos S."/>
            <person name="Polanco R."/>
            <person name="Tello M."/>
            <person name="Honda Y."/>
            <person name="Watanabe T."/>
            <person name="Watanabe T."/>
            <person name="Ryu J.S."/>
            <person name="Kubicek C.P."/>
            <person name="Schmoll M."/>
            <person name="Gaskell J."/>
            <person name="Hammel K.E."/>
            <person name="St John F.J."/>
            <person name="Vanden Wymelenberg A."/>
            <person name="Sabat G."/>
            <person name="Splinter BonDurant S."/>
            <person name="Syed K."/>
            <person name="Yadav J.S."/>
            <person name="Doddapaneni H."/>
            <person name="Subramanian V."/>
            <person name="Lavin J.L."/>
            <person name="Oguiza J.A."/>
            <person name="Perez G."/>
            <person name="Pisabarro A.G."/>
            <person name="Ramirez L."/>
            <person name="Santoyo F."/>
            <person name="Master E."/>
            <person name="Coutinho P.M."/>
            <person name="Henrissat B."/>
            <person name="Lombard V."/>
            <person name="Magnuson J.K."/>
            <person name="Kuees U."/>
            <person name="Hori C."/>
            <person name="Igarashi K."/>
            <person name="Samejima M."/>
            <person name="Held B.W."/>
            <person name="Barry K.W."/>
            <person name="LaButti K.M."/>
            <person name="Lapidus A."/>
            <person name="Lindquist E.A."/>
            <person name="Lucas S.M."/>
            <person name="Riley R."/>
            <person name="Salamov A.A."/>
            <person name="Hoffmeister D."/>
            <person name="Schwenk D."/>
            <person name="Hadar Y."/>
            <person name="Yarden O."/>
            <person name="de Vries R.P."/>
            <person name="Wiebenga A."/>
            <person name="Stenlid J."/>
            <person name="Eastwood D."/>
            <person name="Grigoriev I.V."/>
            <person name="Berka R.M."/>
            <person name="Blanchette R.A."/>
            <person name="Kersten P."/>
            <person name="Martinez A.T."/>
            <person name="Vicuna R."/>
            <person name="Cullen D."/>
        </authorList>
    </citation>
    <scope>NUCLEOTIDE SEQUENCE [LARGE SCALE GENOMIC DNA]</scope>
    <source>
        <strain evidence="6 7">B</strain>
    </source>
</reference>
<evidence type="ECO:0000256" key="2">
    <source>
        <dbReference type="ARBA" id="ARBA00022801"/>
    </source>
</evidence>
<feature type="domain" description="Alpha/beta hydrolase fold-3" evidence="5">
    <location>
        <begin position="167"/>
        <end position="294"/>
    </location>
</feature>
<keyword evidence="2" id="KW-0378">Hydrolase</keyword>
<evidence type="ECO:0000256" key="3">
    <source>
        <dbReference type="PROSITE-ProRule" id="PRU10038"/>
    </source>
</evidence>
<feature type="region of interest" description="Disordered" evidence="4">
    <location>
        <begin position="660"/>
        <end position="680"/>
    </location>
</feature>
<feature type="region of interest" description="Disordered" evidence="4">
    <location>
        <begin position="360"/>
        <end position="434"/>
    </location>
</feature>
<feature type="compositionally biased region" description="Polar residues" evidence="4">
    <location>
        <begin position="936"/>
        <end position="945"/>
    </location>
</feature>
<feature type="compositionally biased region" description="Basic and acidic residues" evidence="4">
    <location>
        <begin position="383"/>
        <end position="394"/>
    </location>
</feature>
<sequence length="945" mass="105536">MPVNTVTAAVHIAPVVIKTLIKHSRKKGHKFYEEDETAEATDDILFDESFHIVKAFIELGTRNTVESLQGFTNTHVPAPYWASVVPVQIPLSTCNKAADHLIEWFGPEDLKAVVGGEKWWQVRGLDGVDAEWITEKEYLASESTLRGVDTNGTNKELLRMEHLESVMLYVHGGAYFWGSINTHRYQVIRYGQLHLHPYDEGQSLRSKLQYPWPCPVQDVIAAYLYLIDPPAGAAHKPISPSKVVFAGDSAGAGLCLSVLTVIRDLGLPMPAGAVLISPWVDLTHSFPSVMKNAETDIIPPYGFIHKPSTLWPIEPLPKDGRARVIPTQTNPPPYPGHADTLRPSEDRLGDQVQERLHKSVEEDREVHTKELAEPADQVGSQEEMLKESKKKADSGHPQPSGMNGDDGDRSGSNVPDEEVRTGAQPEADANLADDPNYDAAIDFWEPKPPKVLMRDPNEKPLELRSQIQLYATNEQLTHPLVTPILQGSLGNLCPLYIIGGDGEVLRDEIIYLAHKAAHPKDYPTRKGVLRDGRRQKENVEKFQTPTKVHLQIFDGMCHVLTVFTFTESAKYAYRSIARFVKHVTQNSPEHLDRNPFPELHLSSSRSSSEPEDDEGPERPPRPPKTRSGTAHSKEESSAINGNKSAAIYRENEKIAMQEVARGEADVASSSSSDSEDKQAAHGIKDVPGVFMIRERVDVFGKVRPMESPGELEALRQRPQDIGVIKEAPVRRWLTGQELWDDKYKHAARRVYLNRRRYEVKSARLLQHAREEGFELHQDRTPSMPRQQSTASVSFAAVGAIQPERRWGPLDLEDEHPPASAIAKRKDTREAYSLLKKSIYHTAPKTHRMIPRLRAMDAIRDAELKKAPPQSASEQQVETHMVPMHGLRIWQSLITYFMRKSSKKAADGKKGAVSAVRASSHKLRHGLSRQASGDAENANNPDGGNN</sequence>
<proteinExistence type="inferred from homology"/>
<dbReference type="PROSITE" id="PS01173">
    <property type="entry name" value="LIPASE_GDXG_HIS"/>
    <property type="match status" value="1"/>
</dbReference>
<feature type="active site" evidence="3">
    <location>
        <position position="249"/>
    </location>
</feature>
<dbReference type="PROSITE" id="PS01174">
    <property type="entry name" value="LIPASE_GDXG_SER"/>
    <property type="match status" value="1"/>
</dbReference>
<evidence type="ECO:0000256" key="4">
    <source>
        <dbReference type="SAM" id="MobiDB-lite"/>
    </source>
</evidence>
<dbReference type="InterPro" id="IPR029058">
    <property type="entry name" value="AB_hydrolase_fold"/>
</dbReference>
<evidence type="ECO:0000259" key="5">
    <source>
        <dbReference type="Pfam" id="PF07859"/>
    </source>
</evidence>
<feature type="region of interest" description="Disordered" evidence="4">
    <location>
        <begin position="903"/>
        <end position="945"/>
    </location>
</feature>
<dbReference type="Pfam" id="PF07859">
    <property type="entry name" value="Abhydrolase_3"/>
    <property type="match status" value="1"/>
</dbReference>
<dbReference type="AlphaFoldDB" id="M2R914"/>
<dbReference type="HOGENOM" id="CLU_004893_1_0_1"/>
<feature type="region of interest" description="Disordered" evidence="4">
    <location>
        <begin position="319"/>
        <end position="344"/>
    </location>
</feature>
<name>M2R914_CERS8</name>
<accession>M2R914</accession>
<dbReference type="InterPro" id="IPR013094">
    <property type="entry name" value="AB_hydrolase_3"/>
</dbReference>
<dbReference type="OrthoDB" id="1662883at2759"/>
<organism evidence="6 7">
    <name type="scientific">Ceriporiopsis subvermispora (strain B)</name>
    <name type="common">White-rot fungus</name>
    <name type="synonym">Gelatoporia subvermispora</name>
    <dbReference type="NCBI Taxonomy" id="914234"/>
    <lineage>
        <taxon>Eukaryota</taxon>
        <taxon>Fungi</taxon>
        <taxon>Dikarya</taxon>
        <taxon>Basidiomycota</taxon>
        <taxon>Agaricomycotina</taxon>
        <taxon>Agaricomycetes</taxon>
        <taxon>Polyporales</taxon>
        <taxon>Gelatoporiaceae</taxon>
        <taxon>Gelatoporia</taxon>
    </lineage>
</organism>
<dbReference type="EMBL" id="KB445792">
    <property type="protein sequence ID" value="EMD40895.1"/>
    <property type="molecule type" value="Genomic_DNA"/>
</dbReference>
<dbReference type="PANTHER" id="PTHR48081">
    <property type="entry name" value="AB HYDROLASE SUPERFAMILY PROTEIN C4A8.06C"/>
    <property type="match status" value="1"/>
</dbReference>
<dbReference type="Proteomes" id="UP000016930">
    <property type="component" value="Unassembled WGS sequence"/>
</dbReference>
<dbReference type="InterPro" id="IPR050300">
    <property type="entry name" value="GDXG_lipolytic_enzyme"/>
</dbReference>
<gene>
    <name evidence="6" type="ORF">CERSUDRAFT_91649</name>
</gene>